<keyword evidence="3" id="KW-1185">Reference proteome</keyword>
<dbReference type="RefSeq" id="WP_157683872.1">
    <property type="nucleotide sequence ID" value="NZ_LT629772.1"/>
</dbReference>
<dbReference type="AlphaFoldDB" id="A0A1H2ALI1"/>
<dbReference type="Proteomes" id="UP000199103">
    <property type="component" value="Chromosome I"/>
</dbReference>
<accession>A0A1H2ALI1</accession>
<evidence type="ECO:0000313" key="2">
    <source>
        <dbReference type="EMBL" id="SDT46770.1"/>
    </source>
</evidence>
<dbReference type="Pfam" id="PF01636">
    <property type="entry name" value="APH"/>
    <property type="match status" value="1"/>
</dbReference>
<dbReference type="InterPro" id="IPR011009">
    <property type="entry name" value="Kinase-like_dom_sf"/>
</dbReference>
<gene>
    <name evidence="2" type="ORF">SAMN04489812_6036</name>
</gene>
<sequence length="261" mass="29330">MTTAAAGPPVRHTHAITRDGELITKTFRSWSRGEPLREWRALRHLAETAPGLAPEPVAAEPLAEPPWLRMRVVPGQPVTGPWTDDHLDALAASMRQLWSVPVPTALDPIDFHSTAAWRDLVARTPELDPGPQRAVDLGIRRWIGSGELVDLLTADRPPILGQGDPQVGNMLYDAGRFRLVDFEDAGRSDLAFELANFAEHLGTRGTGLDRLADRFDVDPARYWLCRRLIASFWFFTLSTQRDRRNDEFVEQSTRLEALLDR</sequence>
<dbReference type="InterPro" id="IPR002575">
    <property type="entry name" value="Aminoglycoside_PTrfase"/>
</dbReference>
<dbReference type="Gene3D" id="3.90.1200.10">
    <property type="match status" value="1"/>
</dbReference>
<dbReference type="GO" id="GO:0016740">
    <property type="term" value="F:transferase activity"/>
    <property type="evidence" value="ECO:0007669"/>
    <property type="project" value="UniProtKB-KW"/>
</dbReference>
<evidence type="ECO:0000313" key="3">
    <source>
        <dbReference type="Proteomes" id="UP000199103"/>
    </source>
</evidence>
<feature type="domain" description="Aminoglycoside phosphotransferase" evidence="1">
    <location>
        <begin position="17"/>
        <end position="206"/>
    </location>
</feature>
<evidence type="ECO:0000259" key="1">
    <source>
        <dbReference type="Pfam" id="PF01636"/>
    </source>
</evidence>
<keyword evidence="2" id="KW-0808">Transferase</keyword>
<name>A0A1H2ALI1_9ACTN</name>
<organism evidence="2 3">
    <name type="scientific">Microlunatus soli</name>
    <dbReference type="NCBI Taxonomy" id="630515"/>
    <lineage>
        <taxon>Bacteria</taxon>
        <taxon>Bacillati</taxon>
        <taxon>Actinomycetota</taxon>
        <taxon>Actinomycetes</taxon>
        <taxon>Propionibacteriales</taxon>
        <taxon>Propionibacteriaceae</taxon>
        <taxon>Microlunatus</taxon>
    </lineage>
</organism>
<dbReference type="STRING" id="630515.SAMN04489812_6036"/>
<dbReference type="OrthoDB" id="3383851at2"/>
<dbReference type="EMBL" id="LT629772">
    <property type="protein sequence ID" value="SDT46770.1"/>
    <property type="molecule type" value="Genomic_DNA"/>
</dbReference>
<reference evidence="2 3" key="1">
    <citation type="submission" date="2016-10" db="EMBL/GenBank/DDBJ databases">
        <authorList>
            <person name="de Groot N.N."/>
        </authorList>
    </citation>
    <scope>NUCLEOTIDE SEQUENCE [LARGE SCALE GENOMIC DNA]</scope>
    <source>
        <strain evidence="2 3">DSM 21800</strain>
    </source>
</reference>
<proteinExistence type="predicted"/>
<protein>
    <submittedName>
        <fullName evidence="2">Phosphotransferase enzyme family protein</fullName>
    </submittedName>
</protein>
<dbReference type="SUPFAM" id="SSF56112">
    <property type="entry name" value="Protein kinase-like (PK-like)"/>
    <property type="match status" value="1"/>
</dbReference>